<protein>
    <submittedName>
        <fullName evidence="10">IGFBP7 protein</fullName>
    </submittedName>
</protein>
<feature type="signal peptide" evidence="6">
    <location>
        <begin position="1"/>
        <end position="18"/>
    </location>
</feature>
<gene>
    <name evidence="10" type="primary">IGFBP7</name>
    <name evidence="10" type="ORF">BLAG_LOCUS15951</name>
</gene>
<dbReference type="Gene3D" id="4.10.40.20">
    <property type="match status" value="1"/>
</dbReference>
<dbReference type="InterPro" id="IPR002350">
    <property type="entry name" value="Kazal_dom"/>
</dbReference>
<keyword evidence="11" id="KW-1185">Reference proteome</keyword>
<organism evidence="10 11">
    <name type="scientific">Branchiostoma lanceolatum</name>
    <name type="common">Common lancelet</name>
    <name type="synonym">Amphioxus lanceolatum</name>
    <dbReference type="NCBI Taxonomy" id="7740"/>
    <lineage>
        <taxon>Eukaryota</taxon>
        <taxon>Metazoa</taxon>
        <taxon>Chordata</taxon>
        <taxon>Cephalochordata</taxon>
        <taxon>Leptocardii</taxon>
        <taxon>Amphioxiformes</taxon>
        <taxon>Branchiostomatidae</taxon>
        <taxon>Branchiostoma</taxon>
    </lineage>
</organism>
<dbReference type="InterPro" id="IPR003599">
    <property type="entry name" value="Ig_sub"/>
</dbReference>
<reference evidence="10" key="1">
    <citation type="submission" date="2022-01" db="EMBL/GenBank/DDBJ databases">
        <authorList>
            <person name="Braso-Vives M."/>
        </authorList>
    </citation>
    <scope>NUCLEOTIDE SEQUENCE</scope>
</reference>
<evidence type="ECO:0000256" key="1">
    <source>
        <dbReference type="ARBA" id="ARBA00004613"/>
    </source>
</evidence>
<evidence type="ECO:0000256" key="2">
    <source>
        <dbReference type="ARBA" id="ARBA00022525"/>
    </source>
</evidence>
<evidence type="ECO:0000256" key="5">
    <source>
        <dbReference type="ARBA" id="ARBA00023319"/>
    </source>
</evidence>
<evidence type="ECO:0000313" key="10">
    <source>
        <dbReference type="EMBL" id="CAH1258353.1"/>
    </source>
</evidence>
<comment type="subcellular location">
    <subcellularLocation>
        <location evidence="1">Secreted</location>
    </subcellularLocation>
</comment>
<evidence type="ECO:0000259" key="9">
    <source>
        <dbReference type="PROSITE" id="PS51465"/>
    </source>
</evidence>
<keyword evidence="2" id="KW-0964">Secreted</keyword>
<dbReference type="PROSITE" id="PS51465">
    <property type="entry name" value="KAZAL_2"/>
    <property type="match status" value="1"/>
</dbReference>
<keyword evidence="5" id="KW-0393">Immunoglobulin domain</keyword>
<dbReference type="CDD" id="cd00104">
    <property type="entry name" value="KAZAL_FS"/>
    <property type="match status" value="1"/>
</dbReference>
<dbReference type="PROSITE" id="PS51323">
    <property type="entry name" value="IGFBP_N_2"/>
    <property type="match status" value="1"/>
</dbReference>
<dbReference type="Gene3D" id="2.60.40.10">
    <property type="entry name" value="Immunoglobulins"/>
    <property type="match status" value="1"/>
</dbReference>
<dbReference type="PANTHER" id="PTHR14186:SF16">
    <property type="entry name" value="INSULIN-LIKE GROWTH FACTOR-BINDING PROTEIN-LIKE 1"/>
    <property type="match status" value="1"/>
</dbReference>
<evidence type="ECO:0000259" key="7">
    <source>
        <dbReference type="PROSITE" id="PS50835"/>
    </source>
</evidence>
<evidence type="ECO:0000256" key="6">
    <source>
        <dbReference type="SAM" id="SignalP"/>
    </source>
</evidence>
<proteinExistence type="predicted"/>
<dbReference type="InterPro" id="IPR003598">
    <property type="entry name" value="Ig_sub2"/>
</dbReference>
<dbReference type="EMBL" id="OV696688">
    <property type="protein sequence ID" value="CAH1258353.1"/>
    <property type="molecule type" value="Genomic_DNA"/>
</dbReference>
<sequence length="246" mass="27385">METKLLLAVWLVLHTAYCLPKDCGECEPDACPEIDCPSNMTTKDACSCCGVCLREEDEVCGGKHWSEGRCVEGYYCTADPDNADEKPGVCNCKYPYRVCGSDGKDYDTYCQLRFTSWRSKKMGGDKIHKVHKGFCEFAPIITIPPTDVRNTTGNTVFMSCEVKSNPSSQIVWKFKKDEEDEGVDLPADYANTFCSFRGGPHTNKVTGWVLIEGLQKTNAGIYQCFASNAFGNDTSTVYVEVQEEEL</sequence>
<dbReference type="SMART" id="SM00121">
    <property type="entry name" value="IB"/>
    <property type="match status" value="1"/>
</dbReference>
<keyword evidence="3 6" id="KW-0732">Signal</keyword>
<name>A0A8J9ZQP9_BRALA</name>
<dbReference type="InterPro" id="IPR036058">
    <property type="entry name" value="Kazal_dom_sf"/>
</dbReference>
<accession>A0A8J9ZQP9</accession>
<evidence type="ECO:0000313" key="11">
    <source>
        <dbReference type="Proteomes" id="UP000838412"/>
    </source>
</evidence>
<dbReference type="SMART" id="SM00280">
    <property type="entry name" value="KAZAL"/>
    <property type="match status" value="1"/>
</dbReference>
<dbReference type="GO" id="GO:0005615">
    <property type="term" value="C:extracellular space"/>
    <property type="evidence" value="ECO:0007669"/>
    <property type="project" value="TreeGrafter"/>
</dbReference>
<dbReference type="Proteomes" id="UP000838412">
    <property type="component" value="Chromosome 3"/>
</dbReference>
<evidence type="ECO:0000259" key="8">
    <source>
        <dbReference type="PROSITE" id="PS51323"/>
    </source>
</evidence>
<dbReference type="InterPro" id="IPR007110">
    <property type="entry name" value="Ig-like_dom"/>
</dbReference>
<dbReference type="SMART" id="SM00408">
    <property type="entry name" value="IGc2"/>
    <property type="match status" value="1"/>
</dbReference>
<dbReference type="InterPro" id="IPR011390">
    <property type="entry name" value="IGFBP_rP_mac25"/>
</dbReference>
<feature type="chain" id="PRO_5035465755" evidence="6">
    <location>
        <begin position="19"/>
        <end position="246"/>
    </location>
</feature>
<dbReference type="Pfam" id="PF07648">
    <property type="entry name" value="Kazal_2"/>
    <property type="match status" value="1"/>
</dbReference>
<dbReference type="InterPro" id="IPR036179">
    <property type="entry name" value="Ig-like_dom_sf"/>
</dbReference>
<dbReference type="Gene3D" id="3.30.60.30">
    <property type="match status" value="1"/>
</dbReference>
<dbReference type="GO" id="GO:0001558">
    <property type="term" value="P:regulation of cell growth"/>
    <property type="evidence" value="ECO:0007669"/>
    <property type="project" value="InterPro"/>
</dbReference>
<dbReference type="AlphaFoldDB" id="A0A8J9ZQP9"/>
<dbReference type="GO" id="GO:0005520">
    <property type="term" value="F:insulin-like growth factor binding"/>
    <property type="evidence" value="ECO:0007669"/>
    <property type="project" value="InterPro"/>
</dbReference>
<dbReference type="OrthoDB" id="10012075at2759"/>
<dbReference type="Pfam" id="PF13927">
    <property type="entry name" value="Ig_3"/>
    <property type="match status" value="1"/>
</dbReference>
<dbReference type="SMART" id="SM00409">
    <property type="entry name" value="IG"/>
    <property type="match status" value="1"/>
</dbReference>
<dbReference type="InterPro" id="IPR000867">
    <property type="entry name" value="IGFBP-like"/>
</dbReference>
<dbReference type="GO" id="GO:0009966">
    <property type="term" value="P:regulation of signal transduction"/>
    <property type="evidence" value="ECO:0007669"/>
    <property type="project" value="TreeGrafter"/>
</dbReference>
<dbReference type="InterPro" id="IPR009030">
    <property type="entry name" value="Growth_fac_rcpt_cys_sf"/>
</dbReference>
<feature type="domain" description="Kazal-like" evidence="9">
    <location>
        <begin position="90"/>
        <end position="137"/>
    </location>
</feature>
<dbReference type="SUPFAM" id="SSF100895">
    <property type="entry name" value="Kazal-type serine protease inhibitors"/>
    <property type="match status" value="1"/>
</dbReference>
<keyword evidence="4" id="KW-1015">Disulfide bond</keyword>
<dbReference type="SUPFAM" id="SSF57184">
    <property type="entry name" value="Growth factor receptor domain"/>
    <property type="match status" value="1"/>
</dbReference>
<feature type="domain" description="IGFBP N-terminal" evidence="8">
    <location>
        <begin position="19"/>
        <end position="93"/>
    </location>
</feature>
<dbReference type="PANTHER" id="PTHR14186">
    <property type="entry name" value="INSULIN-LIKE GROWTH FACTOR BINDING PROTEIN-RELATED"/>
    <property type="match status" value="1"/>
</dbReference>
<feature type="domain" description="Ig-like" evidence="7">
    <location>
        <begin position="139"/>
        <end position="242"/>
    </location>
</feature>
<dbReference type="SUPFAM" id="SSF48726">
    <property type="entry name" value="Immunoglobulin"/>
    <property type="match status" value="1"/>
</dbReference>
<dbReference type="PROSITE" id="PS50835">
    <property type="entry name" value="IG_LIKE"/>
    <property type="match status" value="1"/>
</dbReference>
<evidence type="ECO:0000256" key="4">
    <source>
        <dbReference type="ARBA" id="ARBA00023157"/>
    </source>
</evidence>
<dbReference type="InterPro" id="IPR013783">
    <property type="entry name" value="Ig-like_fold"/>
</dbReference>
<evidence type="ECO:0000256" key="3">
    <source>
        <dbReference type="ARBA" id="ARBA00022729"/>
    </source>
</evidence>